<dbReference type="InterPro" id="IPR005522">
    <property type="entry name" value="IPK"/>
</dbReference>
<dbReference type="PANTHER" id="PTHR12400">
    <property type="entry name" value="INOSITOL POLYPHOSPHATE KINASE"/>
    <property type="match status" value="1"/>
</dbReference>
<evidence type="ECO:0000256" key="6">
    <source>
        <dbReference type="ARBA" id="ARBA00036164"/>
    </source>
</evidence>
<dbReference type="GO" id="GO:0005524">
    <property type="term" value="F:ATP binding"/>
    <property type="evidence" value="ECO:0007669"/>
    <property type="project" value="UniProtKB-KW"/>
</dbReference>
<dbReference type="InterPro" id="IPR038286">
    <property type="entry name" value="IPK_sf"/>
</dbReference>
<proteinExistence type="inferred from homology"/>
<evidence type="ECO:0000256" key="5">
    <source>
        <dbReference type="ARBA" id="ARBA00022840"/>
    </source>
</evidence>
<evidence type="ECO:0000313" key="9">
    <source>
        <dbReference type="EMBL" id="KAJ7337745.1"/>
    </source>
</evidence>
<dbReference type="AlphaFoldDB" id="A0A9X0CG72"/>
<accession>A0A9X0CG72</accession>
<comment type="caution">
    <text evidence="9">The sequence shown here is derived from an EMBL/GenBank/DDBJ whole genome shotgun (WGS) entry which is preliminary data.</text>
</comment>
<dbReference type="GO" id="GO:0005634">
    <property type="term" value="C:nucleus"/>
    <property type="evidence" value="ECO:0007669"/>
    <property type="project" value="TreeGrafter"/>
</dbReference>
<keyword evidence="5" id="KW-0067">ATP-binding</keyword>
<comment type="catalytic activity">
    <reaction evidence="6">
        <text>1D-myo-inositol 1,4,5-trisphosphate + 2 ATP = 1D-myo-inositol 1,3,4,5,6-pentakisphosphate + 2 ADP + 2 H(+)</text>
        <dbReference type="Rhea" id="RHEA:32359"/>
        <dbReference type="ChEBI" id="CHEBI:15378"/>
        <dbReference type="ChEBI" id="CHEBI:30616"/>
        <dbReference type="ChEBI" id="CHEBI:57733"/>
        <dbReference type="ChEBI" id="CHEBI:203600"/>
        <dbReference type="ChEBI" id="CHEBI:456216"/>
        <dbReference type="EC" id="2.7.1.151"/>
    </reaction>
</comment>
<evidence type="ECO:0000256" key="7">
    <source>
        <dbReference type="ARBA" id="ARBA00036525"/>
    </source>
</evidence>
<evidence type="ECO:0000256" key="1">
    <source>
        <dbReference type="ARBA" id="ARBA00007374"/>
    </source>
</evidence>
<dbReference type="PANTHER" id="PTHR12400:SF51">
    <property type="entry name" value="INOSITOL POLYPHOSPHATE MULTIKINASE"/>
    <property type="match status" value="1"/>
</dbReference>
<dbReference type="EMBL" id="MU827780">
    <property type="protein sequence ID" value="KAJ7337745.1"/>
    <property type="molecule type" value="Genomic_DNA"/>
</dbReference>
<evidence type="ECO:0000256" key="2">
    <source>
        <dbReference type="ARBA" id="ARBA00022679"/>
    </source>
</evidence>
<keyword evidence="10" id="KW-1185">Reference proteome</keyword>
<gene>
    <name evidence="9" type="ORF">OS493_007898</name>
</gene>
<reference evidence="9" key="1">
    <citation type="submission" date="2023-01" db="EMBL/GenBank/DDBJ databases">
        <title>Genome assembly of the deep-sea coral Lophelia pertusa.</title>
        <authorList>
            <person name="Herrera S."/>
            <person name="Cordes E."/>
        </authorList>
    </citation>
    <scope>NUCLEOTIDE SEQUENCE</scope>
    <source>
        <strain evidence="9">USNM1676648</strain>
        <tissue evidence="9">Polyp</tissue>
    </source>
</reference>
<dbReference type="EC" id="2.7.-.-" evidence="8"/>
<dbReference type="Proteomes" id="UP001163046">
    <property type="component" value="Unassembled WGS sequence"/>
</dbReference>
<dbReference type="GO" id="GO:0008440">
    <property type="term" value="F:inositol-1,4,5-trisphosphate 3-kinase activity"/>
    <property type="evidence" value="ECO:0007669"/>
    <property type="project" value="TreeGrafter"/>
</dbReference>
<dbReference type="GO" id="GO:0032958">
    <property type="term" value="P:inositol phosphate biosynthetic process"/>
    <property type="evidence" value="ECO:0007669"/>
    <property type="project" value="InterPro"/>
</dbReference>
<keyword evidence="4 8" id="KW-0418">Kinase</keyword>
<organism evidence="9 10">
    <name type="scientific">Desmophyllum pertusum</name>
    <dbReference type="NCBI Taxonomy" id="174260"/>
    <lineage>
        <taxon>Eukaryota</taxon>
        <taxon>Metazoa</taxon>
        <taxon>Cnidaria</taxon>
        <taxon>Anthozoa</taxon>
        <taxon>Hexacorallia</taxon>
        <taxon>Scleractinia</taxon>
        <taxon>Caryophylliina</taxon>
        <taxon>Caryophylliidae</taxon>
        <taxon>Desmophyllum</taxon>
    </lineage>
</organism>
<keyword evidence="2 8" id="KW-0808">Transferase</keyword>
<evidence type="ECO:0000256" key="8">
    <source>
        <dbReference type="RuleBase" id="RU363090"/>
    </source>
</evidence>
<evidence type="ECO:0000256" key="4">
    <source>
        <dbReference type="ARBA" id="ARBA00022777"/>
    </source>
</evidence>
<evidence type="ECO:0000313" key="10">
    <source>
        <dbReference type="Proteomes" id="UP001163046"/>
    </source>
</evidence>
<sequence>MITWMRKFRERRKMKWPLKLITGFSILGFMVYNHRRCCYEYYNREWCIKLATVEDAEKAFHQFLDGIAVELRHIILEQLITRLTEIKTWFTIQRLYKFIGSSILIVYEGDSEQIKSATNTSDSHERYLKQTDTVADLNIIQRPALKKGCQQELCSNSTLVETRIIDTAHVFASSDVDSNYMFGLENVISIVEKMQKNLYK</sequence>
<dbReference type="Pfam" id="PF03770">
    <property type="entry name" value="IPK"/>
    <property type="match status" value="1"/>
</dbReference>
<evidence type="ECO:0000256" key="3">
    <source>
        <dbReference type="ARBA" id="ARBA00022741"/>
    </source>
</evidence>
<dbReference type="GO" id="GO:0005737">
    <property type="term" value="C:cytoplasm"/>
    <property type="evidence" value="ECO:0007669"/>
    <property type="project" value="TreeGrafter"/>
</dbReference>
<dbReference type="GO" id="GO:0051765">
    <property type="term" value="F:inositol tetrakisphosphate kinase activity"/>
    <property type="evidence" value="ECO:0007669"/>
    <property type="project" value="TreeGrafter"/>
</dbReference>
<dbReference type="Gene3D" id="3.30.470.160">
    <property type="entry name" value="Inositol polyphosphate kinase"/>
    <property type="match status" value="1"/>
</dbReference>
<comment type="similarity">
    <text evidence="1 8">Belongs to the inositol phosphokinase (IPK) family.</text>
</comment>
<keyword evidence="3" id="KW-0547">Nucleotide-binding</keyword>
<dbReference type="SUPFAM" id="SSF56104">
    <property type="entry name" value="SAICAR synthase-like"/>
    <property type="match status" value="1"/>
</dbReference>
<name>A0A9X0CG72_9CNID</name>
<protein>
    <recommendedName>
        <fullName evidence="8">Kinase</fullName>
        <ecNumber evidence="8">2.7.-.-</ecNumber>
    </recommendedName>
</protein>
<dbReference type="OrthoDB" id="338650at2759"/>
<comment type="catalytic activity">
    <reaction evidence="7">
        <text>1D-myo-inositol 1,3,4,6-tetrakisphosphate + ATP = 1D-myo-inositol 1,3,4,5,6-pentakisphosphate + ADP + H(+)</text>
        <dbReference type="Rhea" id="RHEA:12717"/>
        <dbReference type="ChEBI" id="CHEBI:15378"/>
        <dbReference type="ChEBI" id="CHEBI:30616"/>
        <dbReference type="ChEBI" id="CHEBI:57660"/>
        <dbReference type="ChEBI" id="CHEBI:57733"/>
        <dbReference type="ChEBI" id="CHEBI:456216"/>
        <dbReference type="EC" id="2.7.1.140"/>
    </reaction>
</comment>